<dbReference type="PANTHER" id="PTHR12307">
    <property type="entry name" value="PROTEIN PHOSPHATASE 1 REGULATORY SUBUNIT"/>
    <property type="match status" value="1"/>
</dbReference>
<dbReference type="PANTHER" id="PTHR12307:SF36">
    <property type="entry name" value="GLYCOGEN-BINDING SUBUNIT 76A"/>
    <property type="match status" value="1"/>
</dbReference>
<feature type="domain" description="CBM21" evidence="1">
    <location>
        <begin position="2"/>
        <end position="111"/>
    </location>
</feature>
<evidence type="ECO:0000259" key="1">
    <source>
        <dbReference type="PROSITE" id="PS51159"/>
    </source>
</evidence>
<organism evidence="2 3">
    <name type="scientific">Calocera cornea HHB12733</name>
    <dbReference type="NCBI Taxonomy" id="1353952"/>
    <lineage>
        <taxon>Eukaryota</taxon>
        <taxon>Fungi</taxon>
        <taxon>Dikarya</taxon>
        <taxon>Basidiomycota</taxon>
        <taxon>Agaricomycotina</taxon>
        <taxon>Dacrymycetes</taxon>
        <taxon>Dacrymycetales</taxon>
        <taxon>Dacrymycetaceae</taxon>
        <taxon>Calocera</taxon>
    </lineage>
</organism>
<sequence length="119" mass="13852">MQNVEADVRLETIALSEDARALNGTVVVRNLSFQKWVVVRFTLDNWQTRSEVSARYQESLPGGGFDRFAFAIRLVDVLPRIEAKTMQLAVRFSIEGREMWDNNRSENYKVEFSRRKLLP</sequence>
<dbReference type="GO" id="GO:0008157">
    <property type="term" value="F:protein phosphatase 1 binding"/>
    <property type="evidence" value="ECO:0007669"/>
    <property type="project" value="TreeGrafter"/>
</dbReference>
<dbReference type="AlphaFoldDB" id="A0A165HVQ8"/>
<dbReference type="InterPro" id="IPR005036">
    <property type="entry name" value="CBM21_dom"/>
</dbReference>
<dbReference type="Proteomes" id="UP000076842">
    <property type="component" value="Unassembled WGS sequence"/>
</dbReference>
<dbReference type="InterPro" id="IPR050782">
    <property type="entry name" value="PP1_regulatory_subunit_3"/>
</dbReference>
<evidence type="ECO:0000313" key="2">
    <source>
        <dbReference type="EMBL" id="KZT59808.1"/>
    </source>
</evidence>
<protein>
    <submittedName>
        <fullName evidence="2">Carbohydrate-binding module family 21 protein</fullName>
    </submittedName>
</protein>
<dbReference type="GO" id="GO:2001069">
    <property type="term" value="F:glycogen binding"/>
    <property type="evidence" value="ECO:0007669"/>
    <property type="project" value="TreeGrafter"/>
</dbReference>
<dbReference type="EMBL" id="KV423937">
    <property type="protein sequence ID" value="KZT59808.1"/>
    <property type="molecule type" value="Genomic_DNA"/>
</dbReference>
<dbReference type="Gene3D" id="2.60.40.2440">
    <property type="entry name" value="Carbohydrate binding type-21 domain"/>
    <property type="match status" value="1"/>
</dbReference>
<dbReference type="Pfam" id="PF03370">
    <property type="entry name" value="CBM_21"/>
    <property type="match status" value="1"/>
</dbReference>
<reference evidence="2 3" key="1">
    <citation type="journal article" date="2016" name="Mol. Biol. Evol.">
        <title>Comparative Genomics of Early-Diverging Mushroom-Forming Fungi Provides Insights into the Origins of Lignocellulose Decay Capabilities.</title>
        <authorList>
            <person name="Nagy L.G."/>
            <person name="Riley R."/>
            <person name="Tritt A."/>
            <person name="Adam C."/>
            <person name="Daum C."/>
            <person name="Floudas D."/>
            <person name="Sun H."/>
            <person name="Yadav J.S."/>
            <person name="Pangilinan J."/>
            <person name="Larsson K.H."/>
            <person name="Matsuura K."/>
            <person name="Barry K."/>
            <person name="Labutti K."/>
            <person name="Kuo R."/>
            <person name="Ohm R.A."/>
            <person name="Bhattacharya S.S."/>
            <person name="Shirouzu T."/>
            <person name="Yoshinaga Y."/>
            <person name="Martin F.M."/>
            <person name="Grigoriev I.V."/>
            <person name="Hibbett D.S."/>
        </authorList>
    </citation>
    <scope>NUCLEOTIDE SEQUENCE [LARGE SCALE GENOMIC DNA]</scope>
    <source>
        <strain evidence="2 3">HHB12733</strain>
    </source>
</reference>
<feature type="non-terminal residue" evidence="2">
    <location>
        <position position="119"/>
    </location>
</feature>
<name>A0A165HVQ8_9BASI</name>
<keyword evidence="3" id="KW-1185">Reference proteome</keyword>
<dbReference type="GO" id="GO:0000164">
    <property type="term" value="C:protein phosphatase type 1 complex"/>
    <property type="evidence" value="ECO:0007669"/>
    <property type="project" value="TreeGrafter"/>
</dbReference>
<dbReference type="InParanoid" id="A0A165HVQ8"/>
<dbReference type="OrthoDB" id="1881at2759"/>
<dbReference type="GO" id="GO:0005979">
    <property type="term" value="P:regulation of glycogen biosynthetic process"/>
    <property type="evidence" value="ECO:0007669"/>
    <property type="project" value="TreeGrafter"/>
</dbReference>
<evidence type="ECO:0000313" key="3">
    <source>
        <dbReference type="Proteomes" id="UP000076842"/>
    </source>
</evidence>
<gene>
    <name evidence="2" type="ORF">CALCODRAFT_430548</name>
</gene>
<dbReference type="PROSITE" id="PS51159">
    <property type="entry name" value="CBM21"/>
    <property type="match status" value="1"/>
</dbReference>
<dbReference type="STRING" id="1353952.A0A165HVQ8"/>
<proteinExistence type="predicted"/>
<accession>A0A165HVQ8</accession>
<dbReference type="InterPro" id="IPR038175">
    <property type="entry name" value="CBM21_dom_sf"/>
</dbReference>